<keyword evidence="2 4" id="KW-0863">Zinc-finger</keyword>
<dbReference type="SUPFAM" id="SSF57850">
    <property type="entry name" value="RING/U-box"/>
    <property type="match status" value="1"/>
</dbReference>
<organism evidence="7 8">
    <name type="scientific">Aphanomyces invadans</name>
    <dbReference type="NCBI Taxonomy" id="157072"/>
    <lineage>
        <taxon>Eukaryota</taxon>
        <taxon>Sar</taxon>
        <taxon>Stramenopiles</taxon>
        <taxon>Oomycota</taxon>
        <taxon>Saprolegniomycetes</taxon>
        <taxon>Saprolegniales</taxon>
        <taxon>Verrucalvaceae</taxon>
        <taxon>Aphanomyces</taxon>
    </lineage>
</organism>
<evidence type="ECO:0000256" key="1">
    <source>
        <dbReference type="ARBA" id="ARBA00022723"/>
    </source>
</evidence>
<dbReference type="PANTHER" id="PTHR15710:SF243">
    <property type="entry name" value="E3 UBIQUITIN-PROTEIN LIGASE PRAJA-2 ISOFORM X1"/>
    <property type="match status" value="1"/>
</dbReference>
<dbReference type="GO" id="GO:0061630">
    <property type="term" value="F:ubiquitin protein ligase activity"/>
    <property type="evidence" value="ECO:0007669"/>
    <property type="project" value="TreeGrafter"/>
</dbReference>
<dbReference type="PROSITE" id="PS50089">
    <property type="entry name" value="ZF_RING_2"/>
    <property type="match status" value="1"/>
</dbReference>
<dbReference type="InterPro" id="IPR001841">
    <property type="entry name" value="Znf_RING"/>
</dbReference>
<evidence type="ECO:0000259" key="6">
    <source>
        <dbReference type="PROSITE" id="PS50089"/>
    </source>
</evidence>
<dbReference type="SMART" id="SM00184">
    <property type="entry name" value="RING"/>
    <property type="match status" value="1"/>
</dbReference>
<dbReference type="InterPro" id="IPR013083">
    <property type="entry name" value="Znf_RING/FYVE/PHD"/>
</dbReference>
<sequence>MVASDLTDEVVEKVASCREAVVLATHRLFDDIATAVKDTSSTLNALAQRSIQDGTVDIEIVTLNKFVRFVCDELDVRHVDGLVALAQAFVWNDRDMVSNFIQQANNIVVYAKEASTAASAAVLQDRIVATKPTDHVPALDPTPPNSKREAIDRIVDRGGDNTDVEWLSAKAMELYSIKVDPDYVRRILAHAVVSMKGDKVCGDITLAGEAATLNKFMQFLHEKTSVANIEGLVMLAQAFIWDDLALVSSFHDKGAPVMRMASSTRYKISIIACLLASALASVLEAENGLSNALHDLFMASMNLGLDNMYGGTHSTSPKTSSTFLNTLQDHWWSQLPSSDTCNSDCPICLSDFAASDLVINLPCHHTFHSTCGLPWLQEHNVCPTCRFQLPTDDVQSTPKQTSVARPGSSMLEALPTEPDEARAPEPVSRLPGTTNDDIPSTDSLLDDEANALVADNDMENLVDEILDEVMEVEATSVVQQVQRQRQRLLELDRILDEVIRNDTVE</sequence>
<dbReference type="GO" id="GO:0016567">
    <property type="term" value="P:protein ubiquitination"/>
    <property type="evidence" value="ECO:0007669"/>
    <property type="project" value="TreeGrafter"/>
</dbReference>
<dbReference type="Proteomes" id="UP000285060">
    <property type="component" value="Unassembled WGS sequence"/>
</dbReference>
<evidence type="ECO:0000256" key="3">
    <source>
        <dbReference type="ARBA" id="ARBA00022833"/>
    </source>
</evidence>
<gene>
    <name evidence="7" type="ORF">DYB32_007930</name>
</gene>
<dbReference type="Pfam" id="PF13639">
    <property type="entry name" value="zf-RING_2"/>
    <property type="match status" value="1"/>
</dbReference>
<dbReference type="Gene3D" id="3.30.40.10">
    <property type="entry name" value="Zinc/RING finger domain, C3HC4 (zinc finger)"/>
    <property type="match status" value="1"/>
</dbReference>
<name>A0A3R6V6H7_9STRA</name>
<feature type="compositionally biased region" description="Polar residues" evidence="5">
    <location>
        <begin position="431"/>
        <end position="443"/>
    </location>
</feature>
<accession>A0A3R6V6H7</accession>
<feature type="region of interest" description="Disordered" evidence="5">
    <location>
        <begin position="393"/>
        <end position="443"/>
    </location>
</feature>
<keyword evidence="8" id="KW-1185">Reference proteome</keyword>
<dbReference type="EMBL" id="QUSY01001110">
    <property type="protein sequence ID" value="RHY26020.1"/>
    <property type="molecule type" value="Genomic_DNA"/>
</dbReference>
<feature type="domain" description="RING-type" evidence="6">
    <location>
        <begin position="345"/>
        <end position="386"/>
    </location>
</feature>
<dbReference type="GO" id="GO:0008270">
    <property type="term" value="F:zinc ion binding"/>
    <property type="evidence" value="ECO:0007669"/>
    <property type="project" value="UniProtKB-KW"/>
</dbReference>
<dbReference type="AlphaFoldDB" id="A0A3R6V6H7"/>
<dbReference type="VEuPathDB" id="FungiDB:H310_05135"/>
<comment type="caution">
    <text evidence="7">The sequence shown here is derived from an EMBL/GenBank/DDBJ whole genome shotgun (WGS) entry which is preliminary data.</text>
</comment>
<reference evidence="7 8" key="1">
    <citation type="submission" date="2018-08" db="EMBL/GenBank/DDBJ databases">
        <title>Aphanomyces genome sequencing and annotation.</title>
        <authorList>
            <person name="Minardi D."/>
            <person name="Oidtmann B."/>
            <person name="Van Der Giezen M."/>
            <person name="Studholme D.J."/>
        </authorList>
    </citation>
    <scope>NUCLEOTIDE SEQUENCE [LARGE SCALE GENOMIC DNA]</scope>
    <source>
        <strain evidence="7 8">NJM0002</strain>
    </source>
</reference>
<proteinExistence type="predicted"/>
<keyword evidence="1" id="KW-0479">Metal-binding</keyword>
<keyword evidence="3" id="KW-0862">Zinc</keyword>
<feature type="compositionally biased region" description="Polar residues" evidence="5">
    <location>
        <begin position="393"/>
        <end position="403"/>
    </location>
</feature>
<evidence type="ECO:0000256" key="5">
    <source>
        <dbReference type="SAM" id="MobiDB-lite"/>
    </source>
</evidence>
<protein>
    <recommendedName>
        <fullName evidence="6">RING-type domain-containing protein</fullName>
    </recommendedName>
</protein>
<evidence type="ECO:0000313" key="7">
    <source>
        <dbReference type="EMBL" id="RHY26020.1"/>
    </source>
</evidence>
<dbReference type="GO" id="GO:0005737">
    <property type="term" value="C:cytoplasm"/>
    <property type="evidence" value="ECO:0007669"/>
    <property type="project" value="TreeGrafter"/>
</dbReference>
<dbReference type="PANTHER" id="PTHR15710">
    <property type="entry name" value="E3 UBIQUITIN-PROTEIN LIGASE PRAJA"/>
    <property type="match status" value="1"/>
</dbReference>
<evidence type="ECO:0000313" key="8">
    <source>
        <dbReference type="Proteomes" id="UP000285060"/>
    </source>
</evidence>
<dbReference type="VEuPathDB" id="FungiDB:H310_05137"/>
<evidence type="ECO:0000256" key="4">
    <source>
        <dbReference type="PROSITE-ProRule" id="PRU00175"/>
    </source>
</evidence>
<evidence type="ECO:0000256" key="2">
    <source>
        <dbReference type="ARBA" id="ARBA00022771"/>
    </source>
</evidence>